<dbReference type="Proteomes" id="UP001220964">
    <property type="component" value="Unassembled WGS sequence"/>
</dbReference>
<dbReference type="AlphaFoldDB" id="A0AAE3TCG8"/>
<evidence type="ECO:0000313" key="2">
    <source>
        <dbReference type="Proteomes" id="UP001220964"/>
    </source>
</evidence>
<comment type="caution">
    <text evidence="1">The sequence shown here is derived from an EMBL/GenBank/DDBJ whole genome shotgun (WGS) entry which is preliminary data.</text>
</comment>
<reference evidence="1" key="1">
    <citation type="submission" date="2023-03" db="EMBL/GenBank/DDBJ databases">
        <title>Multiphase analysis and comparison of six strains from genera Psychromarinibacter, Lutimaribacter, and Maritimibacter, including a novel species: Psychromarinibacter sediminicola sp. nov.</title>
        <authorList>
            <person name="Wang Y.-H."/>
            <person name="Ye M.-Q."/>
            <person name="Du Z.-J."/>
        </authorList>
    </citation>
    <scope>NUCLEOTIDE SEQUENCE</scope>
    <source>
        <strain evidence="1">C21-152</strain>
    </source>
</reference>
<keyword evidence="1" id="KW-0347">Helicase</keyword>
<dbReference type="GO" id="GO:0004386">
    <property type="term" value="F:helicase activity"/>
    <property type="evidence" value="ECO:0007669"/>
    <property type="project" value="UniProtKB-KW"/>
</dbReference>
<dbReference type="EMBL" id="JARGYC010000194">
    <property type="protein sequence ID" value="MDF0603954.1"/>
    <property type="molecule type" value="Genomic_DNA"/>
</dbReference>
<evidence type="ECO:0000313" key="1">
    <source>
        <dbReference type="EMBL" id="MDF0603954.1"/>
    </source>
</evidence>
<protein>
    <submittedName>
        <fullName evidence="1">DEAD/DEAH box helicase family protein</fullName>
    </submittedName>
</protein>
<keyword evidence="2" id="KW-1185">Reference proteome</keyword>
<dbReference type="SUPFAM" id="SSF52540">
    <property type="entry name" value="P-loop containing nucleoside triphosphate hydrolases"/>
    <property type="match status" value="1"/>
</dbReference>
<sequence length="235" mass="26384">MSQSFFDAPILNSPYRVPERNWELDKDGRPTDRIIERRRKSDLISAMPGAKAKVSKQASLAFDDLSTEDVDYNPTPFINELRDAVDTWRNLPNPAQWRVSPVTQRLLQHWRAIQADESVPIRPFFCQLEAVEVAIWLAEVAPKDGKRGKRFLDWLKVSNAAANPDLFRIALKLATGAGKTTVMAMLMAWQVLNAARSPSSKSFGKGFLIVAPGITIRDRLRVLNRLLKNSASTGV</sequence>
<organism evidence="1 2">
    <name type="scientific">Psychromarinibacter sediminicola</name>
    <dbReference type="NCBI Taxonomy" id="3033385"/>
    <lineage>
        <taxon>Bacteria</taxon>
        <taxon>Pseudomonadati</taxon>
        <taxon>Pseudomonadota</taxon>
        <taxon>Alphaproteobacteria</taxon>
        <taxon>Rhodobacterales</taxon>
        <taxon>Paracoccaceae</taxon>
        <taxon>Psychromarinibacter</taxon>
    </lineage>
</organism>
<proteinExistence type="predicted"/>
<keyword evidence="1" id="KW-0547">Nucleotide-binding</keyword>
<keyword evidence="1" id="KW-0067">ATP-binding</keyword>
<dbReference type="InterPro" id="IPR027417">
    <property type="entry name" value="P-loop_NTPase"/>
</dbReference>
<keyword evidence="1" id="KW-0378">Hydrolase</keyword>
<gene>
    <name evidence="1" type="ORF">P1J78_24915</name>
</gene>
<name>A0AAE3TCG8_9RHOB</name>
<accession>A0AAE3TCG8</accession>